<dbReference type="GO" id="GO:0015074">
    <property type="term" value="P:DNA integration"/>
    <property type="evidence" value="ECO:0007669"/>
    <property type="project" value="InterPro"/>
</dbReference>
<protein>
    <recommendedName>
        <fullName evidence="1">Integrase catalytic domain-containing protein</fullName>
    </recommendedName>
</protein>
<dbReference type="GO" id="GO:0003676">
    <property type="term" value="F:nucleic acid binding"/>
    <property type="evidence" value="ECO:0007669"/>
    <property type="project" value="InterPro"/>
</dbReference>
<dbReference type="SUPFAM" id="SSF53098">
    <property type="entry name" value="Ribonuclease H-like"/>
    <property type="match status" value="1"/>
</dbReference>
<dbReference type="EMBL" id="MUKV01000003">
    <property type="protein sequence ID" value="OQS43091.1"/>
    <property type="molecule type" value="Genomic_DNA"/>
</dbReference>
<dbReference type="AlphaFoldDB" id="A0A1W0D7U1"/>
<organism evidence="2 3">
    <name type="scientific">Chromobacterium haemolyticum</name>
    <dbReference type="NCBI Taxonomy" id="394935"/>
    <lineage>
        <taxon>Bacteria</taxon>
        <taxon>Pseudomonadati</taxon>
        <taxon>Pseudomonadota</taxon>
        <taxon>Betaproteobacteria</taxon>
        <taxon>Neisseriales</taxon>
        <taxon>Chromobacteriaceae</taxon>
        <taxon>Chromobacterium</taxon>
    </lineage>
</organism>
<dbReference type="PANTHER" id="PTHR46889">
    <property type="entry name" value="TRANSPOSASE INSF FOR INSERTION SEQUENCE IS3B-RELATED"/>
    <property type="match status" value="1"/>
</dbReference>
<dbReference type="InterPro" id="IPR036397">
    <property type="entry name" value="RNaseH_sf"/>
</dbReference>
<evidence type="ECO:0000259" key="1">
    <source>
        <dbReference type="Pfam" id="PF00665"/>
    </source>
</evidence>
<dbReference type="Gene3D" id="3.30.420.10">
    <property type="entry name" value="Ribonuclease H-like superfamily/Ribonuclease H"/>
    <property type="match status" value="1"/>
</dbReference>
<sequence>MTDITYPRTHEGWLDLAVVLDRLWRQAIGCLMPSRIDGELVLDALLMAVWPRQPKQKALVHSDQESRFSGDDWQDFLKAHHWAPGMSQRGNCRDN</sequence>
<dbReference type="InterPro" id="IPR001584">
    <property type="entry name" value="Integrase_cat-core"/>
</dbReference>
<proteinExistence type="predicted"/>
<comment type="caution">
    <text evidence="2">The sequence shown here is derived from an EMBL/GenBank/DDBJ whole genome shotgun (WGS) entry which is preliminary data.</text>
</comment>
<dbReference type="PANTHER" id="PTHR46889:SF4">
    <property type="entry name" value="TRANSPOSASE INSO FOR INSERTION SEQUENCE ELEMENT IS911B-RELATED"/>
    <property type="match status" value="1"/>
</dbReference>
<reference evidence="2 3" key="1">
    <citation type="submission" date="2017-02" db="EMBL/GenBank/DDBJ databases">
        <title>Chromobacterium haemolyticum H5244.</title>
        <authorList>
            <person name="Gulvik C.A."/>
        </authorList>
    </citation>
    <scope>NUCLEOTIDE SEQUENCE [LARGE SCALE GENOMIC DNA]</scope>
    <source>
        <strain evidence="2 3">H5244</strain>
    </source>
</reference>
<dbReference type="Proteomes" id="UP000192721">
    <property type="component" value="Unassembled WGS sequence"/>
</dbReference>
<evidence type="ECO:0000313" key="3">
    <source>
        <dbReference type="Proteomes" id="UP000192721"/>
    </source>
</evidence>
<feature type="domain" description="Integrase catalytic" evidence="1">
    <location>
        <begin position="2"/>
        <end position="92"/>
    </location>
</feature>
<evidence type="ECO:0000313" key="2">
    <source>
        <dbReference type="EMBL" id="OQS43091.1"/>
    </source>
</evidence>
<dbReference type="Pfam" id="PF00665">
    <property type="entry name" value="rve"/>
    <property type="match status" value="1"/>
</dbReference>
<dbReference type="InterPro" id="IPR012337">
    <property type="entry name" value="RNaseH-like_sf"/>
</dbReference>
<accession>A0A1W0D7U1</accession>
<name>A0A1W0D7U1_9NEIS</name>
<dbReference type="InterPro" id="IPR050900">
    <property type="entry name" value="Transposase_IS3/IS150/IS904"/>
</dbReference>
<gene>
    <name evidence="2" type="ORF">B0T45_03740</name>
</gene>